<evidence type="ECO:0000256" key="1">
    <source>
        <dbReference type="ARBA" id="ARBA00004651"/>
    </source>
</evidence>
<evidence type="ECO:0000313" key="9">
    <source>
        <dbReference type="Proteomes" id="UP000282211"/>
    </source>
</evidence>
<dbReference type="PANTHER" id="PTHR34583:SF2">
    <property type="entry name" value="ANTIPORTER SUBUNIT MNHC2-RELATED"/>
    <property type="match status" value="1"/>
</dbReference>
<evidence type="ECO:0000256" key="6">
    <source>
        <dbReference type="ARBA" id="ARBA00023136"/>
    </source>
</evidence>
<feature type="transmembrane region" description="Helical" evidence="7">
    <location>
        <begin position="35"/>
        <end position="52"/>
    </location>
</feature>
<evidence type="ECO:0000256" key="4">
    <source>
        <dbReference type="ARBA" id="ARBA00022692"/>
    </source>
</evidence>
<dbReference type="RefSeq" id="WP_121098709.1">
    <property type="nucleotide sequence ID" value="NZ_RBII01000001.1"/>
</dbReference>
<dbReference type="InterPro" id="IPR050601">
    <property type="entry name" value="CPA3_antiporter_subunitC"/>
</dbReference>
<dbReference type="InParanoid" id="A0A420WIP6"/>
<comment type="subcellular location">
    <subcellularLocation>
        <location evidence="1">Cell membrane</location>
        <topology evidence="1">Multi-pass membrane protein</topology>
    </subcellularLocation>
</comment>
<proteinExistence type="inferred from homology"/>
<dbReference type="GO" id="GO:0005886">
    <property type="term" value="C:plasma membrane"/>
    <property type="evidence" value="ECO:0007669"/>
    <property type="project" value="UniProtKB-SubCell"/>
</dbReference>
<keyword evidence="6 7" id="KW-0472">Membrane</keyword>
<sequence>MLADIFQQYNYAIVIILMMTGLYTVFSSRNLIKKLVGLSIFQTSVFLLYITIGKVANGQPPILEQAPGGGHGEDHAYTTKVIETVQVAAAGGGDFLTDIPYSNPLPHVLILTAIVVGVATLAIGLSLVVRIREVYQTIEEDRIDALDYAFNLEGTDTPKKAGAKA</sequence>
<comment type="caution">
    <text evidence="8">The sequence shown here is derived from an EMBL/GenBank/DDBJ whole genome shotgun (WGS) entry which is preliminary data.</text>
</comment>
<keyword evidence="5 7" id="KW-1133">Transmembrane helix</keyword>
<evidence type="ECO:0000256" key="5">
    <source>
        <dbReference type="ARBA" id="ARBA00022989"/>
    </source>
</evidence>
<dbReference type="Proteomes" id="UP000282211">
    <property type="component" value="Unassembled WGS sequence"/>
</dbReference>
<dbReference type="OrthoDB" id="9799219at2"/>
<organism evidence="8 9">
    <name type="scientific">Litorimonas taeanensis</name>
    <dbReference type="NCBI Taxonomy" id="568099"/>
    <lineage>
        <taxon>Bacteria</taxon>
        <taxon>Pseudomonadati</taxon>
        <taxon>Pseudomonadota</taxon>
        <taxon>Alphaproteobacteria</taxon>
        <taxon>Maricaulales</taxon>
        <taxon>Robiginitomaculaceae</taxon>
    </lineage>
</organism>
<evidence type="ECO:0000313" key="8">
    <source>
        <dbReference type="EMBL" id="RKQ70890.1"/>
    </source>
</evidence>
<dbReference type="PANTHER" id="PTHR34583">
    <property type="entry name" value="ANTIPORTER SUBUNIT MNHC2-RELATED"/>
    <property type="match status" value="1"/>
</dbReference>
<evidence type="ECO:0000256" key="3">
    <source>
        <dbReference type="ARBA" id="ARBA00022475"/>
    </source>
</evidence>
<feature type="transmembrane region" description="Helical" evidence="7">
    <location>
        <begin position="6"/>
        <end position="26"/>
    </location>
</feature>
<keyword evidence="3" id="KW-1003">Cell membrane</keyword>
<feature type="transmembrane region" description="Helical" evidence="7">
    <location>
        <begin position="108"/>
        <end position="129"/>
    </location>
</feature>
<evidence type="ECO:0000256" key="2">
    <source>
        <dbReference type="ARBA" id="ARBA00010388"/>
    </source>
</evidence>
<comment type="similarity">
    <text evidence="2">Belongs to the CPA3 antiporters (TC 2.A.63) subunit C family.</text>
</comment>
<keyword evidence="4 7" id="KW-0812">Transmembrane</keyword>
<reference evidence="8 9" key="1">
    <citation type="submission" date="2018-10" db="EMBL/GenBank/DDBJ databases">
        <title>Genomic Encyclopedia of Type Strains, Phase IV (KMG-IV): sequencing the most valuable type-strain genomes for metagenomic binning, comparative biology and taxonomic classification.</title>
        <authorList>
            <person name="Goeker M."/>
        </authorList>
    </citation>
    <scope>NUCLEOTIDE SEQUENCE [LARGE SCALE GENOMIC DNA]</scope>
    <source>
        <strain evidence="8 9">DSM 22008</strain>
    </source>
</reference>
<keyword evidence="9" id="KW-1185">Reference proteome</keyword>
<evidence type="ECO:0000256" key="7">
    <source>
        <dbReference type="SAM" id="Phobius"/>
    </source>
</evidence>
<dbReference type="InterPro" id="IPR039428">
    <property type="entry name" value="NUOK/Mnh_C1-like"/>
</dbReference>
<protein>
    <submittedName>
        <fullName evidence="8">Multisubunit sodium/proton antiporter MrpC subunit</fullName>
    </submittedName>
</protein>
<gene>
    <name evidence="8" type="ORF">DES40_0193</name>
</gene>
<dbReference type="Pfam" id="PF00420">
    <property type="entry name" value="Oxidored_q2"/>
    <property type="match status" value="1"/>
</dbReference>
<dbReference type="AlphaFoldDB" id="A0A420WIP6"/>
<dbReference type="Gene3D" id="1.10.287.3510">
    <property type="match status" value="1"/>
</dbReference>
<dbReference type="EMBL" id="RBII01000001">
    <property type="protein sequence ID" value="RKQ70890.1"/>
    <property type="molecule type" value="Genomic_DNA"/>
</dbReference>
<accession>A0A420WIP6</accession>
<name>A0A420WIP6_9PROT</name>